<comment type="caution">
    <text evidence="5">The sequence shown here is derived from an EMBL/GenBank/DDBJ whole genome shotgun (WGS) entry which is preliminary data.</text>
</comment>
<organism evidence="5 6">
    <name type="scientific">Gimesia maris</name>
    <dbReference type="NCBI Taxonomy" id="122"/>
    <lineage>
        <taxon>Bacteria</taxon>
        <taxon>Pseudomonadati</taxon>
        <taxon>Planctomycetota</taxon>
        <taxon>Planctomycetia</taxon>
        <taxon>Planctomycetales</taxon>
        <taxon>Planctomycetaceae</taxon>
        <taxon>Gimesia</taxon>
    </lineage>
</organism>
<feature type="domain" description="3-octaprenyl-4-hydroxybenzoate carboxy-lyase-like Rift-related" evidence="2">
    <location>
        <begin position="135"/>
        <end position="334"/>
    </location>
</feature>
<dbReference type="SUPFAM" id="SSF50475">
    <property type="entry name" value="FMN-binding split barrel"/>
    <property type="match status" value="1"/>
</dbReference>
<protein>
    <submittedName>
        <fullName evidence="5">Menaquinone biosynthesis decarboxylase</fullName>
    </submittedName>
</protein>
<reference evidence="5 6" key="1">
    <citation type="journal article" date="2018" name="Nat. Biotechnol.">
        <title>A standardized bacterial taxonomy based on genome phylogeny substantially revises the tree of life.</title>
        <authorList>
            <person name="Parks D.H."/>
            <person name="Chuvochina M."/>
            <person name="Waite D.W."/>
            <person name="Rinke C."/>
            <person name="Skarshewski A."/>
            <person name="Chaumeil P.A."/>
            <person name="Hugenholtz P."/>
        </authorList>
    </citation>
    <scope>NUCLEOTIDE SEQUENCE [LARGE SCALE GENOMIC DNA]</scope>
    <source>
        <strain evidence="5">UBA9375</strain>
    </source>
</reference>
<dbReference type="Proteomes" id="UP000263642">
    <property type="component" value="Unassembled WGS sequence"/>
</dbReference>
<dbReference type="AlphaFoldDB" id="A0A3D3RAS2"/>
<evidence type="ECO:0000313" key="5">
    <source>
        <dbReference type="EMBL" id="HCO25899.1"/>
    </source>
</evidence>
<evidence type="ECO:0000259" key="4">
    <source>
        <dbReference type="Pfam" id="PF20696"/>
    </source>
</evidence>
<sequence length="499" mass="54967">MPFRISMNNNIMMHADHLAEFVSNFEEAGLLVRISSPVETQLEIAAITEQVVKTSPTNSAPALLFDQVAGHKIPVLTNLYGSLPRMLQILHTDSLNSIADRVAGLLSPDLPEGWLDSLKMIPQFSQLVNIKPRIVKTASCQQVVKLGRDVNLSEFPLLTCWPEEQFPTITAAQIITFDPETKARFVNARPIQVISNQQLAIRWSQHDAGYQLLQKFHARGQQLPVAIVIGGDPVGLYTAHAPLPKMTDPYAFGGFLRNNALELVRARSIEIDVPAQAEIVMEGFIDPASDPVDVGPVANTTGYYSPAEKVMPLNLSAVTHRANPIWHALIPAGPPAEAGFFAQATERIFLPLLKLMVPELVDIHFPAAGAGRYLMFVSIHKSYPQQARRVVNALWSLESLLSLKLIVVVDDDVNVHDEQQVWYRVSTNLNPGRDLIHSEGPGDDDDHSAAIQGIGHKLGLDATRKTPSEGHPREWPSALKMPAEMLERVQSRLSELGLS</sequence>
<feature type="region of interest" description="Disordered" evidence="1">
    <location>
        <begin position="460"/>
        <end position="479"/>
    </location>
</feature>
<dbReference type="EMBL" id="DQAY01000142">
    <property type="protein sequence ID" value="HCO25899.1"/>
    <property type="molecule type" value="Genomic_DNA"/>
</dbReference>
<dbReference type="InterPro" id="IPR048304">
    <property type="entry name" value="UbiD_Rift_dom"/>
</dbReference>
<name>A0A3D3RAS2_9PLAN</name>
<accession>A0A3D3RAS2</accession>
<dbReference type="SUPFAM" id="SSF143968">
    <property type="entry name" value="UbiD C-terminal domain-like"/>
    <property type="match status" value="1"/>
</dbReference>
<dbReference type="NCBIfam" id="TIGR00148">
    <property type="entry name" value="UbiD family decarboxylase"/>
    <property type="match status" value="1"/>
</dbReference>
<dbReference type="Pfam" id="PF20696">
    <property type="entry name" value="UbiD_C"/>
    <property type="match status" value="1"/>
</dbReference>
<dbReference type="PANTHER" id="PTHR30108:SF17">
    <property type="entry name" value="FERULIC ACID DECARBOXYLASE 1"/>
    <property type="match status" value="1"/>
</dbReference>
<dbReference type="PANTHER" id="PTHR30108">
    <property type="entry name" value="3-OCTAPRENYL-4-HYDROXYBENZOATE CARBOXY-LYASE-RELATED"/>
    <property type="match status" value="1"/>
</dbReference>
<feature type="compositionally biased region" description="Basic and acidic residues" evidence="1">
    <location>
        <begin position="460"/>
        <end position="474"/>
    </location>
</feature>
<dbReference type="GO" id="GO:0005829">
    <property type="term" value="C:cytosol"/>
    <property type="evidence" value="ECO:0007669"/>
    <property type="project" value="TreeGrafter"/>
</dbReference>
<proteinExistence type="predicted"/>
<feature type="domain" description="3-octaprenyl-4-hydroxybenzoate carboxy-lyase-like N-terminal" evidence="3">
    <location>
        <begin position="24"/>
        <end position="100"/>
    </location>
</feature>
<dbReference type="InterPro" id="IPR049383">
    <property type="entry name" value="UbiD-like_N"/>
</dbReference>
<evidence type="ECO:0000259" key="2">
    <source>
        <dbReference type="Pfam" id="PF01977"/>
    </source>
</evidence>
<evidence type="ECO:0000256" key="1">
    <source>
        <dbReference type="SAM" id="MobiDB-lite"/>
    </source>
</evidence>
<dbReference type="GO" id="GO:0006744">
    <property type="term" value="P:ubiquinone biosynthetic process"/>
    <property type="evidence" value="ECO:0007669"/>
    <property type="project" value="TreeGrafter"/>
</dbReference>
<gene>
    <name evidence="5" type="ORF">DIT97_23800</name>
</gene>
<evidence type="ECO:0000259" key="3">
    <source>
        <dbReference type="Pfam" id="PF20695"/>
    </source>
</evidence>
<feature type="domain" description="3-octaprenyl-4-hydroxybenzoate carboxy-lyase-like C-terminal" evidence="4">
    <location>
        <begin position="341"/>
        <end position="462"/>
    </location>
</feature>
<evidence type="ECO:0000313" key="6">
    <source>
        <dbReference type="Proteomes" id="UP000263642"/>
    </source>
</evidence>
<dbReference type="Gene3D" id="3.40.1670.10">
    <property type="entry name" value="UbiD C-terminal domain-like"/>
    <property type="match status" value="1"/>
</dbReference>
<dbReference type="InterPro" id="IPR049381">
    <property type="entry name" value="UbiD-like_C"/>
</dbReference>
<dbReference type="GO" id="GO:0008694">
    <property type="term" value="F:4-hydroxy-3-polyprenylbenzoate decarboxylase activity"/>
    <property type="evidence" value="ECO:0007669"/>
    <property type="project" value="TreeGrafter"/>
</dbReference>
<dbReference type="Pfam" id="PF20695">
    <property type="entry name" value="UbiD_N"/>
    <property type="match status" value="1"/>
</dbReference>
<dbReference type="InterPro" id="IPR002830">
    <property type="entry name" value="UbiD"/>
</dbReference>
<dbReference type="Pfam" id="PF01977">
    <property type="entry name" value="UbiD"/>
    <property type="match status" value="1"/>
</dbReference>